<dbReference type="PANTHER" id="PTHR32329:SF7">
    <property type="entry name" value="ACTIVATOR OF 2-HYDROXYACYL-COA-HYDRATASE"/>
    <property type="match status" value="1"/>
</dbReference>
<name>X0X0A7_9ZZZZ</name>
<feature type="non-terminal residue" evidence="2">
    <location>
        <position position="1"/>
    </location>
</feature>
<evidence type="ECO:0000259" key="1">
    <source>
        <dbReference type="Pfam" id="PF09989"/>
    </source>
</evidence>
<feature type="non-terminal residue" evidence="2">
    <location>
        <position position="254"/>
    </location>
</feature>
<comment type="caution">
    <text evidence="2">The sequence shown here is derived from an EMBL/GenBank/DDBJ whole genome shotgun (WGS) entry which is preliminary data.</text>
</comment>
<dbReference type="AlphaFoldDB" id="X0X0A7"/>
<evidence type="ECO:0000313" key="2">
    <source>
        <dbReference type="EMBL" id="GAG18431.1"/>
    </source>
</evidence>
<accession>X0X0A7</accession>
<organism evidence="2">
    <name type="scientific">marine sediment metagenome</name>
    <dbReference type="NCBI Taxonomy" id="412755"/>
    <lineage>
        <taxon>unclassified sequences</taxon>
        <taxon>metagenomes</taxon>
        <taxon>ecological metagenomes</taxon>
    </lineage>
</organism>
<dbReference type="EMBL" id="BARS01039397">
    <property type="protein sequence ID" value="GAG18431.1"/>
    <property type="molecule type" value="Genomic_DNA"/>
</dbReference>
<dbReference type="InterPro" id="IPR018709">
    <property type="entry name" value="CoA_activase_DUF2229"/>
</dbReference>
<feature type="domain" description="DUF2229" evidence="1">
    <location>
        <begin position="6"/>
        <end position="83"/>
    </location>
</feature>
<sequence>ADCAVQMGFSRRRGRRAAIAGIKAQREFEAAEVELGERLLQKIHDNNQLGVVILARSYMSQDSGANLGIAEKLAQLGVVPIPLSFLPLDSVNVYEYSDRPYWFYESKHIAGSAITERDPSLYGLLLTNFGCGPNSFIINIVEDIMGGKPLGQLEIDEHAAEAGIVTRIEAFVDTIKAFARSTGQAKGWDKSAYRSAPVALTSEKTILIPSMAAGAEAFAAAMEAFGVRASVLPPSNEQSLIYSNKVTRGTECLP</sequence>
<protein>
    <recommendedName>
        <fullName evidence="1">DUF2229 domain-containing protein</fullName>
    </recommendedName>
</protein>
<dbReference type="InterPro" id="IPR051805">
    <property type="entry name" value="Dehydratase_Activator_Redct"/>
</dbReference>
<reference evidence="2" key="1">
    <citation type="journal article" date="2014" name="Front. Microbiol.">
        <title>High frequency of phylogenetically diverse reductive dehalogenase-homologous genes in deep subseafloor sedimentary metagenomes.</title>
        <authorList>
            <person name="Kawai M."/>
            <person name="Futagami T."/>
            <person name="Toyoda A."/>
            <person name="Takaki Y."/>
            <person name="Nishi S."/>
            <person name="Hori S."/>
            <person name="Arai W."/>
            <person name="Tsubouchi T."/>
            <person name="Morono Y."/>
            <person name="Uchiyama I."/>
            <person name="Ito T."/>
            <person name="Fujiyama A."/>
            <person name="Inagaki F."/>
            <person name="Takami H."/>
        </authorList>
    </citation>
    <scope>NUCLEOTIDE SEQUENCE</scope>
    <source>
        <strain evidence="2">Expedition CK06-06</strain>
    </source>
</reference>
<dbReference type="PANTHER" id="PTHR32329">
    <property type="entry name" value="BIFUNCTIONAL PROTEIN [INCLUDES 2-HYDROXYACYL-COA DEHYDRATASE (N-TER) AND ITS ACTIVATOR DOMAIN (C_TERM)-RELATED"/>
    <property type="match status" value="1"/>
</dbReference>
<dbReference type="Pfam" id="PF09989">
    <property type="entry name" value="DUF2229"/>
    <property type="match status" value="1"/>
</dbReference>
<gene>
    <name evidence="2" type="ORF">S01H1_60160</name>
</gene>
<proteinExistence type="predicted"/>